<sequence length="318" mass="36080">MEAKSILGHKISDFNTKETFKFRCISPGSDLTIYVKEFGLEKFKSSLKMNCYGKYGKCEALSDDENTSLTFSPAILAPYLSFHLCPSKQFLPSIIGKYSCKISPHVLAAGNFKYILGNFLPLVNFGLNYKLTYFGSQLQANFIPSDEKYNVNVFGDIYVTDEVYRANLSFDIKSFPETTIGLHLSNRNIYLGFLVDNKLRTTAHFFNEFKYKDINFGLQTTVQKEPNGPFTKKASFGFRKPTQFGYYGLAVKTPNIMSAKIKYMATERCELSGVLKVSNFQFDDPHLGVSICVFPENKMEVNPKNLPNICKPLPNTYF</sequence>
<organism evidence="1 2">
    <name type="scientific">Tritrichomonas musculus</name>
    <dbReference type="NCBI Taxonomy" id="1915356"/>
    <lineage>
        <taxon>Eukaryota</taxon>
        <taxon>Metamonada</taxon>
        <taxon>Parabasalia</taxon>
        <taxon>Tritrichomonadida</taxon>
        <taxon>Tritrichomonadidae</taxon>
        <taxon>Tritrichomonas</taxon>
    </lineage>
</organism>
<evidence type="ECO:0000313" key="1">
    <source>
        <dbReference type="EMBL" id="KAK8894111.1"/>
    </source>
</evidence>
<reference evidence="1 2" key="1">
    <citation type="submission" date="2024-04" db="EMBL/GenBank/DDBJ databases">
        <title>Tritrichomonas musculus Genome.</title>
        <authorList>
            <person name="Alves-Ferreira E."/>
            <person name="Grigg M."/>
            <person name="Lorenzi H."/>
            <person name="Galac M."/>
        </authorList>
    </citation>
    <scope>NUCLEOTIDE SEQUENCE [LARGE SCALE GENOMIC DNA]</scope>
    <source>
        <strain evidence="1 2">EAF2021</strain>
    </source>
</reference>
<protein>
    <submittedName>
        <fullName evidence="1">Uncharacterized protein</fullName>
    </submittedName>
</protein>
<evidence type="ECO:0000313" key="2">
    <source>
        <dbReference type="Proteomes" id="UP001470230"/>
    </source>
</evidence>
<keyword evidence="2" id="KW-1185">Reference proteome</keyword>
<proteinExistence type="predicted"/>
<dbReference type="Proteomes" id="UP001470230">
    <property type="component" value="Unassembled WGS sequence"/>
</dbReference>
<comment type="caution">
    <text evidence="1">The sequence shown here is derived from an EMBL/GenBank/DDBJ whole genome shotgun (WGS) entry which is preliminary data.</text>
</comment>
<accession>A0ABR2KTJ1</accession>
<dbReference type="EMBL" id="JAPFFF010000003">
    <property type="protein sequence ID" value="KAK8894111.1"/>
    <property type="molecule type" value="Genomic_DNA"/>
</dbReference>
<name>A0ABR2KTJ1_9EUKA</name>
<gene>
    <name evidence="1" type="ORF">M9Y10_022543</name>
</gene>